<reference evidence="2" key="1">
    <citation type="submission" date="2020-11" db="EMBL/GenBank/DDBJ databases">
        <authorList>
            <person name="Tran Van P."/>
        </authorList>
    </citation>
    <scope>NUCLEOTIDE SEQUENCE</scope>
</reference>
<feature type="region of interest" description="Disordered" evidence="1">
    <location>
        <begin position="204"/>
        <end position="230"/>
    </location>
</feature>
<proteinExistence type="predicted"/>
<feature type="non-terminal residue" evidence="2">
    <location>
        <position position="230"/>
    </location>
</feature>
<dbReference type="AlphaFoldDB" id="A0A7R8ZJ62"/>
<accession>A0A7R8ZJ62</accession>
<name>A0A7R8ZJ62_9CRUS</name>
<organism evidence="2">
    <name type="scientific">Cyprideis torosa</name>
    <dbReference type="NCBI Taxonomy" id="163714"/>
    <lineage>
        <taxon>Eukaryota</taxon>
        <taxon>Metazoa</taxon>
        <taxon>Ecdysozoa</taxon>
        <taxon>Arthropoda</taxon>
        <taxon>Crustacea</taxon>
        <taxon>Oligostraca</taxon>
        <taxon>Ostracoda</taxon>
        <taxon>Podocopa</taxon>
        <taxon>Podocopida</taxon>
        <taxon>Cytherocopina</taxon>
        <taxon>Cytheroidea</taxon>
        <taxon>Cytherideidae</taxon>
        <taxon>Cyprideis</taxon>
    </lineage>
</organism>
<feature type="region of interest" description="Disordered" evidence="1">
    <location>
        <begin position="1"/>
        <end position="22"/>
    </location>
</feature>
<gene>
    <name evidence="2" type="ORF">CTOB1V02_LOCUS208</name>
</gene>
<evidence type="ECO:0000256" key="1">
    <source>
        <dbReference type="SAM" id="MobiDB-lite"/>
    </source>
</evidence>
<dbReference type="EMBL" id="OB660035">
    <property type="protein sequence ID" value="CAD7222193.1"/>
    <property type="molecule type" value="Genomic_DNA"/>
</dbReference>
<sequence>QKGISSAKFNNQEKHGKAKNQLQSVNVSRAGLSACLFASGISSSRLEKCELSGAHLRVVSVYVLSLVTSTSDFANSVITVGQHTVSLMTVTGKPRGILYTRPATPRLQPQQWVSLCGFRREGNDQMTETNKLRSSAARKQSTCHVSITWRASGAVTHAVPCRQHPPPPAISRHQTGDTTTPLMKPGLPDADACFFIAPLPSPLPLEGDVKADTTSGVFTSRRTPSQQREG</sequence>
<evidence type="ECO:0000313" key="2">
    <source>
        <dbReference type="EMBL" id="CAD7222193.1"/>
    </source>
</evidence>
<feature type="compositionally biased region" description="Polar residues" evidence="1">
    <location>
        <begin position="212"/>
        <end position="230"/>
    </location>
</feature>
<protein>
    <submittedName>
        <fullName evidence="2">Uncharacterized protein</fullName>
    </submittedName>
</protein>